<feature type="signal peptide" evidence="1">
    <location>
        <begin position="1"/>
        <end position="23"/>
    </location>
</feature>
<dbReference type="Proteomes" id="UP000637578">
    <property type="component" value="Unassembled WGS sequence"/>
</dbReference>
<dbReference type="EMBL" id="BMMK01000002">
    <property type="protein sequence ID" value="GGM38076.1"/>
    <property type="molecule type" value="Genomic_DNA"/>
</dbReference>
<name>A0A8J3CA92_9PSEU</name>
<accession>A0A8J3CA92</accession>
<sequence>MPLRVRRLMIASALSITALTAGATAVAVAAAGSPSAKEDDQPPAVEDYGYPGAAAILKEKGITLHKGDGHILLTKCDDVDKQITVLTRHNKEGQYCFRVTGSTGYLTLEIPETFAIQAEEHPVRATLTANGKTETLDVDRHRLEGVGEGLVSSPTILIELRVGS</sequence>
<organism evidence="2 3">
    <name type="scientific">Longimycelium tulufanense</name>
    <dbReference type="NCBI Taxonomy" id="907463"/>
    <lineage>
        <taxon>Bacteria</taxon>
        <taxon>Bacillati</taxon>
        <taxon>Actinomycetota</taxon>
        <taxon>Actinomycetes</taxon>
        <taxon>Pseudonocardiales</taxon>
        <taxon>Pseudonocardiaceae</taxon>
        <taxon>Longimycelium</taxon>
    </lineage>
</organism>
<keyword evidence="1" id="KW-0732">Signal</keyword>
<proteinExistence type="predicted"/>
<keyword evidence="3" id="KW-1185">Reference proteome</keyword>
<dbReference type="AlphaFoldDB" id="A0A8J3CA92"/>
<reference evidence="2" key="2">
    <citation type="submission" date="2020-09" db="EMBL/GenBank/DDBJ databases">
        <authorList>
            <person name="Sun Q."/>
            <person name="Zhou Y."/>
        </authorList>
    </citation>
    <scope>NUCLEOTIDE SEQUENCE</scope>
    <source>
        <strain evidence="2">CGMCC 4.5737</strain>
    </source>
</reference>
<gene>
    <name evidence="2" type="ORF">GCM10012275_06400</name>
</gene>
<comment type="caution">
    <text evidence="2">The sequence shown here is derived from an EMBL/GenBank/DDBJ whole genome shotgun (WGS) entry which is preliminary data.</text>
</comment>
<reference evidence="2" key="1">
    <citation type="journal article" date="2014" name="Int. J. Syst. Evol. Microbiol.">
        <title>Complete genome sequence of Corynebacterium casei LMG S-19264T (=DSM 44701T), isolated from a smear-ripened cheese.</title>
        <authorList>
            <consortium name="US DOE Joint Genome Institute (JGI-PGF)"/>
            <person name="Walter F."/>
            <person name="Albersmeier A."/>
            <person name="Kalinowski J."/>
            <person name="Ruckert C."/>
        </authorList>
    </citation>
    <scope>NUCLEOTIDE SEQUENCE</scope>
    <source>
        <strain evidence="2">CGMCC 4.5737</strain>
    </source>
</reference>
<evidence type="ECO:0000256" key="1">
    <source>
        <dbReference type="SAM" id="SignalP"/>
    </source>
</evidence>
<protein>
    <submittedName>
        <fullName evidence="2">Secreted protein</fullName>
    </submittedName>
</protein>
<feature type="chain" id="PRO_5035297207" evidence="1">
    <location>
        <begin position="24"/>
        <end position="164"/>
    </location>
</feature>
<evidence type="ECO:0000313" key="2">
    <source>
        <dbReference type="EMBL" id="GGM38076.1"/>
    </source>
</evidence>
<evidence type="ECO:0000313" key="3">
    <source>
        <dbReference type="Proteomes" id="UP000637578"/>
    </source>
</evidence>
<dbReference type="RefSeq" id="WP_229685933.1">
    <property type="nucleotide sequence ID" value="NZ_BMMK01000002.1"/>
</dbReference>